<gene>
    <name evidence="2" type="ORF">LBV24_14415</name>
</gene>
<name>A0ABS7Y3D3_9FLAO</name>
<reference evidence="3" key="1">
    <citation type="submission" date="2023-07" db="EMBL/GenBank/DDBJ databases">
        <authorList>
            <person name="Yue Y."/>
        </authorList>
    </citation>
    <scope>NUCLEOTIDE SEQUENCE [LARGE SCALE GENOMIC DNA]</scope>
    <source>
        <strain evidence="3">2Y89</strain>
    </source>
</reference>
<keyword evidence="1" id="KW-1133">Transmembrane helix</keyword>
<accession>A0ABS7Y3D3</accession>
<dbReference type="Proteomes" id="UP001198402">
    <property type="component" value="Unassembled WGS sequence"/>
</dbReference>
<protein>
    <submittedName>
        <fullName evidence="2">Uncharacterized protein</fullName>
    </submittedName>
</protein>
<dbReference type="Pfam" id="PF19578">
    <property type="entry name" value="DUF6090"/>
    <property type="match status" value="1"/>
</dbReference>
<keyword evidence="1" id="KW-0472">Membrane</keyword>
<dbReference type="InterPro" id="IPR045749">
    <property type="entry name" value="DUF6090"/>
</dbReference>
<keyword evidence="3" id="KW-1185">Reference proteome</keyword>
<proteinExistence type="predicted"/>
<organism evidence="2 3">
    <name type="scientific">Winogradskyella vincentii</name>
    <dbReference type="NCBI Taxonomy" id="2877122"/>
    <lineage>
        <taxon>Bacteria</taxon>
        <taxon>Pseudomonadati</taxon>
        <taxon>Bacteroidota</taxon>
        <taxon>Flavobacteriia</taxon>
        <taxon>Flavobacteriales</taxon>
        <taxon>Flavobacteriaceae</taxon>
        <taxon>Winogradskyella</taxon>
    </lineage>
</organism>
<keyword evidence="1" id="KW-0812">Transmembrane</keyword>
<dbReference type="EMBL" id="JAIUJS010000011">
    <property type="protein sequence ID" value="MCA0154421.1"/>
    <property type="molecule type" value="Genomic_DNA"/>
</dbReference>
<feature type="transmembrane region" description="Helical" evidence="1">
    <location>
        <begin position="21"/>
        <end position="40"/>
    </location>
</feature>
<sequence length="244" mass="28772">MIKLFRHIRQQLILENKMGKYFKYAIGEIFLVVIGILIALQINNWNESRKDVQREIKMLMDIKNDINNNIANITEGVTILEEGIQLTTNILTAYKDKTSYDSTMVKDFLFFNYYWDPDFRYASFENLQKEGVNLISNDSLRDKIIEIFEIDMDILDVSDLNKHNDYMTSVGNMVINNHLYFDYGTGFILPINYQDMMSDSSFYSFASFHLSYQYQAWDKSKKFIEKSQLLDNAIGKEIKRLQNN</sequence>
<evidence type="ECO:0000313" key="2">
    <source>
        <dbReference type="EMBL" id="MCA0154421.1"/>
    </source>
</evidence>
<comment type="caution">
    <text evidence="2">The sequence shown here is derived from an EMBL/GenBank/DDBJ whole genome shotgun (WGS) entry which is preliminary data.</text>
</comment>
<evidence type="ECO:0000256" key="1">
    <source>
        <dbReference type="SAM" id="Phobius"/>
    </source>
</evidence>
<evidence type="ECO:0000313" key="3">
    <source>
        <dbReference type="Proteomes" id="UP001198402"/>
    </source>
</evidence>
<dbReference type="RefSeq" id="WP_224479367.1">
    <property type="nucleotide sequence ID" value="NZ_JAIUJS010000011.1"/>
</dbReference>